<gene>
    <name evidence="13" type="ORF">LIER_17679</name>
</gene>
<dbReference type="GO" id="GO:0061630">
    <property type="term" value="F:ubiquitin protein ligase activity"/>
    <property type="evidence" value="ECO:0007669"/>
    <property type="project" value="UniProtKB-UniRule"/>
</dbReference>
<evidence type="ECO:0000256" key="7">
    <source>
        <dbReference type="ARBA" id="ARBA00022786"/>
    </source>
</evidence>
<evidence type="ECO:0000256" key="10">
    <source>
        <dbReference type="PROSITE-ProRule" id="PRU00175"/>
    </source>
</evidence>
<keyword evidence="11" id="KW-1133">Transmembrane helix</keyword>
<keyword evidence="4 11" id="KW-0808">Transferase</keyword>
<name>A0AAV3QFL6_LITER</name>
<dbReference type="EMBL" id="BAABME010004146">
    <property type="protein sequence ID" value="GAA0161343.1"/>
    <property type="molecule type" value="Genomic_DNA"/>
</dbReference>
<evidence type="ECO:0000256" key="9">
    <source>
        <dbReference type="ARBA" id="ARBA00023136"/>
    </source>
</evidence>
<dbReference type="GO" id="GO:0006511">
    <property type="term" value="P:ubiquitin-dependent protein catabolic process"/>
    <property type="evidence" value="ECO:0007669"/>
    <property type="project" value="UniProtKB-UniRule"/>
</dbReference>
<keyword evidence="5 11" id="KW-0479">Metal-binding</keyword>
<dbReference type="SUPFAM" id="SSF57850">
    <property type="entry name" value="RING/U-box"/>
    <property type="match status" value="1"/>
</dbReference>
<dbReference type="SMART" id="SM00184">
    <property type="entry name" value="RING"/>
    <property type="match status" value="1"/>
</dbReference>
<dbReference type="GO" id="GO:0008270">
    <property type="term" value="F:zinc ion binding"/>
    <property type="evidence" value="ECO:0007669"/>
    <property type="project" value="UniProtKB-KW"/>
</dbReference>
<dbReference type="GO" id="GO:0005789">
    <property type="term" value="C:endoplasmic reticulum membrane"/>
    <property type="evidence" value="ECO:0007669"/>
    <property type="project" value="UniProtKB-SubCell"/>
</dbReference>
<dbReference type="PROSITE" id="PS00518">
    <property type="entry name" value="ZF_RING_1"/>
    <property type="match status" value="1"/>
</dbReference>
<evidence type="ECO:0000259" key="12">
    <source>
        <dbReference type="PROSITE" id="PS50089"/>
    </source>
</evidence>
<dbReference type="Gene3D" id="3.30.40.10">
    <property type="entry name" value="Zinc/RING finger domain, C3HC4 (zinc finger)"/>
    <property type="match status" value="1"/>
</dbReference>
<keyword evidence="14" id="KW-1185">Reference proteome</keyword>
<keyword evidence="6 10" id="KW-0863">Zinc-finger</keyword>
<keyword evidence="9 11" id="KW-0472">Membrane</keyword>
<dbReference type="GO" id="GO:0016874">
    <property type="term" value="F:ligase activity"/>
    <property type="evidence" value="ECO:0007669"/>
    <property type="project" value="UniProtKB-KW"/>
</dbReference>
<comment type="domain">
    <text evidence="11">The RING-type zinc finger domain is responsible for E3 ligase activity.</text>
</comment>
<dbReference type="AlphaFoldDB" id="A0AAV3QFL6"/>
<evidence type="ECO:0000313" key="14">
    <source>
        <dbReference type="Proteomes" id="UP001454036"/>
    </source>
</evidence>
<evidence type="ECO:0000256" key="8">
    <source>
        <dbReference type="ARBA" id="ARBA00022833"/>
    </source>
</evidence>
<sequence length="259" mass="29057">MALEQFFQDMTSEYGLNEDGASLKNWNSKKSPVDECGNDNSGGFDCNICLDSVQDPVVTLCGHLYCWPCIYKWISHQSISSESTDHQEPREPRCPVCKVHVSEKTLVPLYGRSGSSKSFDQKALKLDTVIPNRPQSPNCIASPMAASNLHPSQPIYHHTHPQPHQHYHPYPNGYMASPMLSLGGSRTNVAHPGVGMFGEMVYARIFGNPETTFLAYPNSYNVVGTATPRVRRHIMNVDRSLGRLWFFLFCCMVLCLLLF</sequence>
<keyword evidence="11" id="KW-0812">Transmembrane</keyword>
<dbReference type="Proteomes" id="UP001454036">
    <property type="component" value="Unassembled WGS sequence"/>
</dbReference>
<evidence type="ECO:0000256" key="3">
    <source>
        <dbReference type="ARBA" id="ARBA00004906"/>
    </source>
</evidence>
<dbReference type="PROSITE" id="PS50089">
    <property type="entry name" value="ZF_RING_2"/>
    <property type="match status" value="1"/>
</dbReference>
<dbReference type="InterPro" id="IPR013083">
    <property type="entry name" value="Znf_RING/FYVE/PHD"/>
</dbReference>
<protein>
    <recommendedName>
        <fullName evidence="11">E3 ubiquitin-protein ligase RMA</fullName>
        <ecNumber evidence="11">2.3.2.27</ecNumber>
    </recommendedName>
    <alternativeName>
        <fullName evidence="11">Protein RING membrane-anchor</fullName>
    </alternativeName>
    <alternativeName>
        <fullName evidence="11">RING-type E3 ubiquitin transferase RMA</fullName>
    </alternativeName>
</protein>
<comment type="caution">
    <text evidence="13">The sequence shown here is derived from an EMBL/GenBank/DDBJ whole genome shotgun (WGS) entry which is preliminary data.</text>
</comment>
<evidence type="ECO:0000256" key="1">
    <source>
        <dbReference type="ARBA" id="ARBA00000900"/>
    </source>
</evidence>
<accession>A0AAV3QFL6</accession>
<dbReference type="InterPro" id="IPR045103">
    <property type="entry name" value="RNF5/RNF185-like"/>
</dbReference>
<proteinExistence type="predicted"/>
<dbReference type="InterPro" id="IPR018957">
    <property type="entry name" value="Znf_C3HC4_RING-type"/>
</dbReference>
<comment type="pathway">
    <text evidence="3 11">Protein modification; protein ubiquitination.</text>
</comment>
<feature type="domain" description="RING-type" evidence="12">
    <location>
        <begin position="46"/>
        <end position="98"/>
    </location>
</feature>
<dbReference type="InterPro" id="IPR017907">
    <property type="entry name" value="Znf_RING_CS"/>
</dbReference>
<evidence type="ECO:0000256" key="6">
    <source>
        <dbReference type="ARBA" id="ARBA00022771"/>
    </source>
</evidence>
<keyword evidence="7 11" id="KW-0833">Ubl conjugation pathway</keyword>
<comment type="subcellular location">
    <subcellularLocation>
        <location evidence="2">Endomembrane system</location>
    </subcellularLocation>
    <subcellularLocation>
        <location evidence="11">Endoplasmic reticulum membrane</location>
        <topology evidence="11">Single-pass type IV membrane protein</topology>
    </subcellularLocation>
</comment>
<evidence type="ECO:0000256" key="2">
    <source>
        <dbReference type="ARBA" id="ARBA00004308"/>
    </source>
</evidence>
<comment type="function">
    <text evidence="11">E3 ubiquitin-protein ligase.</text>
</comment>
<evidence type="ECO:0000256" key="11">
    <source>
        <dbReference type="RuleBase" id="RU369090"/>
    </source>
</evidence>
<keyword evidence="11" id="KW-0256">Endoplasmic reticulum</keyword>
<evidence type="ECO:0000256" key="5">
    <source>
        <dbReference type="ARBA" id="ARBA00022723"/>
    </source>
</evidence>
<comment type="catalytic activity">
    <reaction evidence="1 11">
        <text>S-ubiquitinyl-[E2 ubiquitin-conjugating enzyme]-L-cysteine + [acceptor protein]-L-lysine = [E2 ubiquitin-conjugating enzyme]-L-cysteine + N(6)-ubiquitinyl-[acceptor protein]-L-lysine.</text>
        <dbReference type="EC" id="2.3.2.27"/>
    </reaction>
</comment>
<dbReference type="Pfam" id="PF00097">
    <property type="entry name" value="zf-C3HC4"/>
    <property type="match status" value="1"/>
</dbReference>
<organism evidence="13 14">
    <name type="scientific">Lithospermum erythrorhizon</name>
    <name type="common">Purple gromwell</name>
    <name type="synonym">Lithospermum officinale var. erythrorhizon</name>
    <dbReference type="NCBI Taxonomy" id="34254"/>
    <lineage>
        <taxon>Eukaryota</taxon>
        <taxon>Viridiplantae</taxon>
        <taxon>Streptophyta</taxon>
        <taxon>Embryophyta</taxon>
        <taxon>Tracheophyta</taxon>
        <taxon>Spermatophyta</taxon>
        <taxon>Magnoliopsida</taxon>
        <taxon>eudicotyledons</taxon>
        <taxon>Gunneridae</taxon>
        <taxon>Pentapetalae</taxon>
        <taxon>asterids</taxon>
        <taxon>lamiids</taxon>
        <taxon>Boraginales</taxon>
        <taxon>Boraginaceae</taxon>
        <taxon>Boraginoideae</taxon>
        <taxon>Lithospermeae</taxon>
        <taxon>Lithospermum</taxon>
    </lineage>
</organism>
<dbReference type="EC" id="2.3.2.27" evidence="11"/>
<dbReference type="InterPro" id="IPR001841">
    <property type="entry name" value="Znf_RING"/>
</dbReference>
<evidence type="ECO:0000256" key="4">
    <source>
        <dbReference type="ARBA" id="ARBA00022679"/>
    </source>
</evidence>
<keyword evidence="13" id="KW-0436">Ligase</keyword>
<dbReference type="PANTHER" id="PTHR12313">
    <property type="entry name" value="E3 UBIQUITIN-PROTEIN LIGASE RNF5-RELATED"/>
    <property type="match status" value="1"/>
</dbReference>
<reference evidence="13 14" key="1">
    <citation type="submission" date="2024-01" db="EMBL/GenBank/DDBJ databases">
        <title>The complete chloroplast genome sequence of Lithospermum erythrorhizon: insights into the phylogenetic relationship among Boraginaceae species and the maternal lineages of purple gromwells.</title>
        <authorList>
            <person name="Okada T."/>
            <person name="Watanabe K."/>
        </authorList>
    </citation>
    <scope>NUCLEOTIDE SEQUENCE [LARGE SCALE GENOMIC DNA]</scope>
</reference>
<keyword evidence="8 11" id="KW-0862">Zinc</keyword>
<evidence type="ECO:0000313" key="13">
    <source>
        <dbReference type="EMBL" id="GAA0161343.1"/>
    </source>
</evidence>
<feature type="transmembrane region" description="Helical" evidence="11">
    <location>
        <begin position="241"/>
        <end position="258"/>
    </location>
</feature>